<evidence type="ECO:0000256" key="3">
    <source>
        <dbReference type="SAM" id="SignalP"/>
    </source>
</evidence>
<feature type="compositionally biased region" description="Polar residues" evidence="1">
    <location>
        <begin position="377"/>
        <end position="389"/>
    </location>
</feature>
<keyword evidence="5" id="KW-1185">Reference proteome</keyword>
<keyword evidence="2" id="KW-0472">Membrane</keyword>
<gene>
    <name evidence="4" type="ORF">QBC41DRAFT_62172</name>
</gene>
<evidence type="ECO:0000313" key="4">
    <source>
        <dbReference type="EMBL" id="KAK0671112.1"/>
    </source>
</evidence>
<comment type="caution">
    <text evidence="4">The sequence shown here is derived from an EMBL/GenBank/DDBJ whole genome shotgun (WGS) entry which is preliminary data.</text>
</comment>
<name>A0AA39ZHF5_9PEZI</name>
<dbReference type="Proteomes" id="UP001174997">
    <property type="component" value="Unassembled WGS sequence"/>
</dbReference>
<feature type="region of interest" description="Disordered" evidence="1">
    <location>
        <begin position="17"/>
        <end position="82"/>
    </location>
</feature>
<evidence type="ECO:0000256" key="1">
    <source>
        <dbReference type="SAM" id="MobiDB-lite"/>
    </source>
</evidence>
<reference evidence="4" key="1">
    <citation type="submission" date="2023-06" db="EMBL/GenBank/DDBJ databases">
        <title>Genome-scale phylogeny and comparative genomics of the fungal order Sordariales.</title>
        <authorList>
            <consortium name="Lawrence Berkeley National Laboratory"/>
            <person name="Hensen N."/>
            <person name="Bonometti L."/>
            <person name="Westerberg I."/>
            <person name="Brannstrom I.O."/>
            <person name="Guillou S."/>
            <person name="Cros-Aarteil S."/>
            <person name="Calhoun S."/>
            <person name="Haridas S."/>
            <person name="Kuo A."/>
            <person name="Mondo S."/>
            <person name="Pangilinan J."/>
            <person name="Riley R."/>
            <person name="Labutti K."/>
            <person name="Andreopoulos B."/>
            <person name="Lipzen A."/>
            <person name="Chen C."/>
            <person name="Yanf M."/>
            <person name="Daum C."/>
            <person name="Ng V."/>
            <person name="Clum A."/>
            <person name="Steindorff A."/>
            <person name="Ohm R."/>
            <person name="Martin F."/>
            <person name="Silar P."/>
            <person name="Natvig D."/>
            <person name="Lalanne C."/>
            <person name="Gautier V."/>
            <person name="Ament-Velasquez S.L."/>
            <person name="Kruys A."/>
            <person name="Hutchinson M.I."/>
            <person name="Powell A.J."/>
            <person name="Barry K."/>
            <person name="Miller A.N."/>
            <person name="Grigoriev I.V."/>
            <person name="Debuchy R."/>
            <person name="Gladieux P."/>
            <person name="Thoren M.H."/>
            <person name="Johannesson H."/>
        </authorList>
    </citation>
    <scope>NUCLEOTIDE SEQUENCE</scope>
    <source>
        <strain evidence="4">CBS 307.81</strain>
    </source>
</reference>
<dbReference type="AlphaFoldDB" id="A0AA39ZHF5"/>
<evidence type="ECO:0000256" key="2">
    <source>
        <dbReference type="SAM" id="Phobius"/>
    </source>
</evidence>
<keyword evidence="3" id="KW-0732">Signal</keyword>
<keyword evidence="2" id="KW-0812">Transmembrane</keyword>
<proteinExistence type="predicted"/>
<feature type="compositionally biased region" description="Acidic residues" evidence="1">
    <location>
        <begin position="279"/>
        <end position="291"/>
    </location>
</feature>
<keyword evidence="2" id="KW-1133">Transmembrane helix</keyword>
<feature type="region of interest" description="Disordered" evidence="1">
    <location>
        <begin position="276"/>
        <end position="296"/>
    </location>
</feature>
<accession>A0AA39ZHF5</accession>
<feature type="compositionally biased region" description="Polar residues" evidence="1">
    <location>
        <begin position="40"/>
        <end position="55"/>
    </location>
</feature>
<evidence type="ECO:0000313" key="5">
    <source>
        <dbReference type="Proteomes" id="UP001174997"/>
    </source>
</evidence>
<dbReference type="EMBL" id="JAULSY010000024">
    <property type="protein sequence ID" value="KAK0671112.1"/>
    <property type="molecule type" value="Genomic_DNA"/>
</dbReference>
<feature type="compositionally biased region" description="Basic and acidic residues" evidence="1">
    <location>
        <begin position="355"/>
        <end position="369"/>
    </location>
</feature>
<sequence>MRLRHLLLLVSSGLAICAPSPNPRPIPRPEAEANVDSDGGQITLSPEDYYSSSSGLEKHPPPPPPPPSQQQQQQQSKSNTTEGVFSVKATTSKDDGKRVGFLDREALGKEYDALQELKVKLLELEKKVRTREGWFKEVVCEGQVKVECASPVCAFRKVFTTAAGGLRKRDGERCWERTGREEFPLPPWRGGKEVAPGEGGYTPPGWIKVLNSGVLEVLVIVVGLGLVVLSWGLMRDRKREGDEERQVRRRGCCGIGWRGRGGEGGFEEREKLAGFGEHENEESQEEPEFEIGSDSGCEDGMTGTATYDIGQLQYQQQEEAERRIQTWVPEPGYESENEGMVADGICTVPRPTAGQEDRERQLRDQDLAARQRYAPSESGSDTLAGTRSPSVVDSLEGVSMSQELAAFRDVFGMVEDLVASVEQRRQQI</sequence>
<feature type="region of interest" description="Disordered" evidence="1">
    <location>
        <begin position="348"/>
        <end position="389"/>
    </location>
</feature>
<protein>
    <submittedName>
        <fullName evidence="4">Uncharacterized protein</fullName>
    </submittedName>
</protein>
<feature type="chain" id="PRO_5041277378" evidence="3">
    <location>
        <begin position="18"/>
        <end position="428"/>
    </location>
</feature>
<feature type="signal peptide" evidence="3">
    <location>
        <begin position="1"/>
        <end position="17"/>
    </location>
</feature>
<organism evidence="4 5">
    <name type="scientific">Cercophora samala</name>
    <dbReference type="NCBI Taxonomy" id="330535"/>
    <lineage>
        <taxon>Eukaryota</taxon>
        <taxon>Fungi</taxon>
        <taxon>Dikarya</taxon>
        <taxon>Ascomycota</taxon>
        <taxon>Pezizomycotina</taxon>
        <taxon>Sordariomycetes</taxon>
        <taxon>Sordariomycetidae</taxon>
        <taxon>Sordariales</taxon>
        <taxon>Lasiosphaeriaceae</taxon>
        <taxon>Cercophora</taxon>
    </lineage>
</organism>
<feature type="transmembrane region" description="Helical" evidence="2">
    <location>
        <begin position="213"/>
        <end position="234"/>
    </location>
</feature>